<comment type="caution">
    <text evidence="6">The sequence shown here is derived from an EMBL/GenBank/DDBJ whole genome shotgun (WGS) entry which is preliminary data.</text>
</comment>
<organism evidence="6 7">
    <name type="scientific">Roseburia amylophila</name>
    <dbReference type="NCBI Taxonomy" id="2981794"/>
    <lineage>
        <taxon>Bacteria</taxon>
        <taxon>Bacillati</taxon>
        <taxon>Bacillota</taxon>
        <taxon>Clostridia</taxon>
        <taxon>Lachnospirales</taxon>
        <taxon>Lachnospiraceae</taxon>
        <taxon>Roseburia</taxon>
    </lineage>
</organism>
<dbReference type="PROSITE" id="PS51918">
    <property type="entry name" value="RADICAL_SAM"/>
    <property type="match status" value="1"/>
</dbReference>
<name>A0ABT2SCN9_9FIRM</name>
<evidence type="ECO:0000256" key="2">
    <source>
        <dbReference type="ARBA" id="ARBA00022723"/>
    </source>
</evidence>
<dbReference type="PANTHER" id="PTHR11228">
    <property type="entry name" value="RADICAL SAM DOMAIN PROTEIN"/>
    <property type="match status" value="1"/>
</dbReference>
<dbReference type="NCBIfam" id="TIGR03977">
    <property type="entry name" value="rSAM_pair_HxsC"/>
    <property type="match status" value="1"/>
</dbReference>
<evidence type="ECO:0000313" key="6">
    <source>
        <dbReference type="EMBL" id="MCU6716635.1"/>
    </source>
</evidence>
<reference evidence="6 7" key="1">
    <citation type="journal article" date="2021" name="ISME Commun">
        <title>Automated analysis of genomic sequences facilitates high-throughput and comprehensive description of bacteria.</title>
        <authorList>
            <person name="Hitch T.C.A."/>
        </authorList>
    </citation>
    <scope>NUCLEOTIDE SEQUENCE [LARGE SCALE GENOMIC DNA]</scope>
    <source>
        <strain evidence="6 7">Sanger_19</strain>
    </source>
</reference>
<evidence type="ECO:0000259" key="5">
    <source>
        <dbReference type="PROSITE" id="PS51918"/>
    </source>
</evidence>
<keyword evidence="3" id="KW-0408">Iron</keyword>
<keyword evidence="7" id="KW-1185">Reference proteome</keyword>
<protein>
    <submittedName>
        <fullName evidence="6">His-Xaa-Ser system radical SAM maturase HxsC</fullName>
    </submittedName>
</protein>
<dbReference type="InterPro" id="IPR050377">
    <property type="entry name" value="Radical_SAM_PqqE_MftC-like"/>
</dbReference>
<evidence type="ECO:0000256" key="4">
    <source>
        <dbReference type="ARBA" id="ARBA00023014"/>
    </source>
</evidence>
<gene>
    <name evidence="6" type="primary">hxsC</name>
    <name evidence="6" type="ORF">OCV43_05000</name>
</gene>
<feature type="domain" description="Radical SAM core" evidence="5">
    <location>
        <begin position="81"/>
        <end position="308"/>
    </location>
</feature>
<dbReference type="SFLD" id="SFLDS00029">
    <property type="entry name" value="Radical_SAM"/>
    <property type="match status" value="1"/>
</dbReference>
<dbReference type="InterPro" id="IPR058240">
    <property type="entry name" value="rSAM_sf"/>
</dbReference>
<dbReference type="SUPFAM" id="SSF102114">
    <property type="entry name" value="Radical SAM enzymes"/>
    <property type="match status" value="1"/>
</dbReference>
<evidence type="ECO:0000313" key="7">
    <source>
        <dbReference type="Proteomes" id="UP001209666"/>
    </source>
</evidence>
<dbReference type="PANTHER" id="PTHR11228:SF7">
    <property type="entry name" value="PQQA PEPTIDE CYCLASE"/>
    <property type="match status" value="1"/>
</dbReference>
<dbReference type="CDD" id="cd01335">
    <property type="entry name" value="Radical_SAM"/>
    <property type="match status" value="1"/>
</dbReference>
<dbReference type="InterPro" id="IPR024032">
    <property type="entry name" value="rSAM_paired_HxsC"/>
</dbReference>
<evidence type="ECO:0000256" key="1">
    <source>
        <dbReference type="ARBA" id="ARBA00022691"/>
    </source>
</evidence>
<keyword evidence="1" id="KW-0949">S-adenosyl-L-methionine</keyword>
<dbReference type="InterPro" id="IPR007197">
    <property type="entry name" value="rSAM"/>
</dbReference>
<dbReference type="Pfam" id="PF04055">
    <property type="entry name" value="Radical_SAM"/>
    <property type="match status" value="1"/>
</dbReference>
<dbReference type="SFLD" id="SFLDG01103">
    <property type="entry name" value="Uncharacterised_Radical_SAM_Su"/>
    <property type="match status" value="1"/>
</dbReference>
<dbReference type="InterPro" id="IPR013785">
    <property type="entry name" value="Aldolase_TIM"/>
</dbReference>
<keyword evidence="2" id="KW-0479">Metal-binding</keyword>
<keyword evidence="4" id="KW-0411">Iron-sulfur</keyword>
<dbReference type="RefSeq" id="WP_262623564.1">
    <property type="nucleotide sequence ID" value="NZ_JAOQKI010000006.1"/>
</dbReference>
<dbReference type="SFLD" id="SFLDG01067">
    <property type="entry name" value="SPASM/twitch_domain_containing"/>
    <property type="match status" value="1"/>
</dbReference>
<dbReference type="Proteomes" id="UP001209666">
    <property type="component" value="Unassembled WGS sequence"/>
</dbReference>
<proteinExistence type="predicted"/>
<dbReference type="EMBL" id="JAOQKI010000006">
    <property type="protein sequence ID" value="MCU6716635.1"/>
    <property type="molecule type" value="Genomic_DNA"/>
</dbReference>
<dbReference type="Gene3D" id="3.20.20.70">
    <property type="entry name" value="Aldolase class I"/>
    <property type="match status" value="1"/>
</dbReference>
<accession>A0ABT2SCN9</accession>
<sequence length="368" mass="42076">MIGKLEKYNGKYRIVSLALDQSTKEELLKEDIDFVFITDNDIRIYPENMVISEDKKIIDKLQNAHNYDVYELWENGRFSEYYDDSSVDNYFFVTAKCNSNCIMCPSPDASRQKGGSTSVDTLIEIAKHIPTDTPHLTITGGEPFMIGKDIFRFIAYLRDKFEYTEFLFLTNGRIFALESYVQRFVETVPASSIVAIPIHGSREKIHDSITQTRGSFEQTIRGIKNLLKAGIHIELRIVVSKMNENDICNIARLICDELSGIDYVSIMAMEMTGSARINVEKVWITYREAAKKIEEAVMLLLENEIDVKLYNFPLCTVKREFWTLCEKSISPDKVRYAEICDTCKLKKACGGLFSGTISMEKGELRAII</sequence>
<evidence type="ECO:0000256" key="3">
    <source>
        <dbReference type="ARBA" id="ARBA00023004"/>
    </source>
</evidence>